<dbReference type="SMART" id="SM00271">
    <property type="entry name" value="DnaJ"/>
    <property type="match status" value="1"/>
</dbReference>
<comment type="subcellular location">
    <subcellularLocation>
        <location evidence="5">Endomembrane system</location>
        <topology evidence="5">Single-pass membrane protein</topology>
    </subcellularLocation>
</comment>
<keyword evidence="11" id="KW-1185">Reference proteome</keyword>
<evidence type="ECO:0000256" key="7">
    <source>
        <dbReference type="SAM" id="Phobius"/>
    </source>
</evidence>
<sequence>MRSPFAIILLLLGLAATALAWSNEDYEIFDIVSALEAAEGKGTDFYNHIGVEPSATSGEINKAYRKKSLELHPDKNPGVKDIQERFARLGVIAQILRSPEKRERYNFFHKNGVPRWRGTGYYYSRYRPTLSHTLVFLVILTSAFHYLVLRMNYTKHQNRIEYFVNAARSAAGVLGGASDNQGGKIAVPVQGRRRKVRVPMVEGNDSAGTLELIVNGHEVLLPHDDGTLEPISGLATPPSITQTWFLSLLTKGTHKAISVLPPSAQSSIPAFLKPHQTAELDLIVDEDDDDDDESALDTPTPAVRVKGKLNAHASARSKKTRSNANTPKDSPATTELESEGEGDASGTGEIKKKKAAVGKAGGARRRKMALKK</sequence>
<reference evidence="11" key="2">
    <citation type="submission" date="2013-12" db="EMBL/GenBank/DDBJ databases">
        <title>Evolution of pathogenesis and genome organization in the Tremellales.</title>
        <authorList>
            <person name="Cuomo C."/>
            <person name="Litvintseva A."/>
            <person name="Heitman J."/>
            <person name="Chen Y."/>
            <person name="Sun S."/>
            <person name="Springer D."/>
            <person name="Dromer F."/>
            <person name="Young S."/>
            <person name="Zeng Q."/>
            <person name="Chapman S."/>
            <person name="Gujja S."/>
            <person name="Saif S."/>
            <person name="Birren B."/>
        </authorList>
    </citation>
    <scope>NUCLEOTIDE SEQUENCE [LARGE SCALE GENOMIC DNA]</scope>
    <source>
        <strain evidence="11">BCC8398</strain>
    </source>
</reference>
<evidence type="ECO:0000256" key="2">
    <source>
        <dbReference type="ARBA" id="ARBA00022729"/>
    </source>
</evidence>
<feature type="compositionally biased region" description="Polar residues" evidence="6">
    <location>
        <begin position="322"/>
        <end position="335"/>
    </location>
</feature>
<dbReference type="OrthoDB" id="413400at2759"/>
<dbReference type="SUPFAM" id="SSF46565">
    <property type="entry name" value="Chaperone J-domain"/>
    <property type="match status" value="1"/>
</dbReference>
<dbReference type="Pfam" id="PF00226">
    <property type="entry name" value="DnaJ"/>
    <property type="match status" value="1"/>
</dbReference>
<keyword evidence="2 8" id="KW-0732">Signal</keyword>
<dbReference type="AlphaFoldDB" id="A0A1B9GWV5"/>
<accession>A0A1B9GWV5</accession>
<dbReference type="PANTHER" id="PTHR44653:SF2">
    <property type="entry name" value="DNAJ HOMOLOG SUBFAMILY C MEMBER 1"/>
    <property type="match status" value="1"/>
</dbReference>
<dbReference type="PRINTS" id="PR00625">
    <property type="entry name" value="JDOMAIN"/>
</dbReference>
<feature type="signal peptide" evidence="8">
    <location>
        <begin position="1"/>
        <end position="20"/>
    </location>
</feature>
<dbReference type="Gene3D" id="1.10.287.110">
    <property type="entry name" value="DnaJ domain"/>
    <property type="match status" value="1"/>
</dbReference>
<dbReference type="CDD" id="cd06257">
    <property type="entry name" value="DnaJ"/>
    <property type="match status" value="1"/>
</dbReference>
<dbReference type="Proteomes" id="UP000092666">
    <property type="component" value="Unassembled WGS sequence"/>
</dbReference>
<evidence type="ECO:0000256" key="1">
    <source>
        <dbReference type="ARBA" id="ARBA00022692"/>
    </source>
</evidence>
<gene>
    <name evidence="10" type="ORF">I316_02555</name>
</gene>
<dbReference type="InterPro" id="IPR001623">
    <property type="entry name" value="DnaJ_domain"/>
</dbReference>
<evidence type="ECO:0000256" key="8">
    <source>
        <dbReference type="SAM" id="SignalP"/>
    </source>
</evidence>
<evidence type="ECO:0000256" key="4">
    <source>
        <dbReference type="ARBA" id="ARBA00023136"/>
    </source>
</evidence>
<evidence type="ECO:0000313" key="11">
    <source>
        <dbReference type="Proteomes" id="UP000092666"/>
    </source>
</evidence>
<evidence type="ECO:0000259" key="9">
    <source>
        <dbReference type="PROSITE" id="PS50076"/>
    </source>
</evidence>
<keyword evidence="3 7" id="KW-1133">Transmembrane helix</keyword>
<dbReference type="EMBL" id="KI669498">
    <property type="protein sequence ID" value="OCF35503.1"/>
    <property type="molecule type" value="Genomic_DNA"/>
</dbReference>
<dbReference type="PROSITE" id="PS50076">
    <property type="entry name" value="DNAJ_2"/>
    <property type="match status" value="1"/>
</dbReference>
<name>A0A1B9GWV5_9TREE</name>
<evidence type="ECO:0000256" key="3">
    <source>
        <dbReference type="ARBA" id="ARBA00022989"/>
    </source>
</evidence>
<protein>
    <submittedName>
        <fullName evidence="10">Endoplasmic reticulum protein</fullName>
    </submittedName>
</protein>
<dbReference type="GO" id="GO:0012505">
    <property type="term" value="C:endomembrane system"/>
    <property type="evidence" value="ECO:0007669"/>
    <property type="project" value="UniProtKB-SubCell"/>
</dbReference>
<feature type="region of interest" description="Disordered" evidence="6">
    <location>
        <begin position="287"/>
        <end position="372"/>
    </location>
</feature>
<evidence type="ECO:0000256" key="6">
    <source>
        <dbReference type="SAM" id="MobiDB-lite"/>
    </source>
</evidence>
<evidence type="ECO:0000256" key="5">
    <source>
        <dbReference type="ARBA" id="ARBA00037847"/>
    </source>
</evidence>
<feature type="compositionally biased region" description="Basic residues" evidence="6">
    <location>
        <begin position="351"/>
        <end position="372"/>
    </location>
</feature>
<feature type="transmembrane region" description="Helical" evidence="7">
    <location>
        <begin position="130"/>
        <end position="149"/>
    </location>
</feature>
<proteinExistence type="predicted"/>
<feature type="compositionally biased region" description="Basic residues" evidence="6">
    <location>
        <begin position="305"/>
        <end position="321"/>
    </location>
</feature>
<dbReference type="STRING" id="1296120.A0A1B9GWV5"/>
<keyword evidence="1 7" id="KW-0812">Transmembrane</keyword>
<evidence type="ECO:0000313" key="10">
    <source>
        <dbReference type="EMBL" id="OCF35503.1"/>
    </source>
</evidence>
<dbReference type="PANTHER" id="PTHR44653">
    <property type="entry name" value="DNAJ HOMOLOG SUBFAMILY C MEMBER 1"/>
    <property type="match status" value="1"/>
</dbReference>
<keyword evidence="4 7" id="KW-0472">Membrane</keyword>
<feature type="chain" id="PRO_5008627403" evidence="8">
    <location>
        <begin position="21"/>
        <end position="372"/>
    </location>
</feature>
<dbReference type="InterPro" id="IPR036869">
    <property type="entry name" value="J_dom_sf"/>
</dbReference>
<reference evidence="10 11" key="1">
    <citation type="submission" date="2013-07" db="EMBL/GenBank/DDBJ databases">
        <title>The Genome Sequence of Cryptococcus heveanensis BCC8398.</title>
        <authorList>
            <consortium name="The Broad Institute Genome Sequencing Platform"/>
            <person name="Cuomo C."/>
            <person name="Litvintseva A."/>
            <person name="Chen Y."/>
            <person name="Heitman J."/>
            <person name="Sun S."/>
            <person name="Springer D."/>
            <person name="Dromer F."/>
            <person name="Young S.K."/>
            <person name="Zeng Q."/>
            <person name="Gargeya S."/>
            <person name="Fitzgerald M."/>
            <person name="Abouelleil A."/>
            <person name="Alvarado L."/>
            <person name="Berlin A.M."/>
            <person name="Chapman S.B."/>
            <person name="Dewar J."/>
            <person name="Goldberg J."/>
            <person name="Griggs A."/>
            <person name="Gujja S."/>
            <person name="Hansen M."/>
            <person name="Howarth C."/>
            <person name="Imamovic A."/>
            <person name="Larimer J."/>
            <person name="McCowan C."/>
            <person name="Murphy C."/>
            <person name="Pearson M."/>
            <person name="Priest M."/>
            <person name="Roberts A."/>
            <person name="Saif S."/>
            <person name="Shea T."/>
            <person name="Sykes S."/>
            <person name="Wortman J."/>
            <person name="Nusbaum C."/>
            <person name="Birren B."/>
        </authorList>
    </citation>
    <scope>NUCLEOTIDE SEQUENCE [LARGE SCALE GENOMIC DNA]</scope>
    <source>
        <strain evidence="10 11">BCC8398</strain>
    </source>
</reference>
<dbReference type="InterPro" id="IPR052606">
    <property type="entry name" value="DnaJ_domain_protein"/>
</dbReference>
<feature type="domain" description="J" evidence="9">
    <location>
        <begin position="44"/>
        <end position="109"/>
    </location>
</feature>
<organism evidence="10 11">
    <name type="scientific">Kwoniella heveanensis BCC8398</name>
    <dbReference type="NCBI Taxonomy" id="1296120"/>
    <lineage>
        <taxon>Eukaryota</taxon>
        <taxon>Fungi</taxon>
        <taxon>Dikarya</taxon>
        <taxon>Basidiomycota</taxon>
        <taxon>Agaricomycotina</taxon>
        <taxon>Tremellomycetes</taxon>
        <taxon>Tremellales</taxon>
        <taxon>Cryptococcaceae</taxon>
        <taxon>Kwoniella</taxon>
    </lineage>
</organism>